<accession>A0A1E3A8U7</accession>
<dbReference type="PANTHER" id="PTHR35803:SF2">
    <property type="entry name" value="RETAINING ALPHA-GALACTOSIDASE"/>
    <property type="match status" value="1"/>
</dbReference>
<dbReference type="InterPro" id="IPR052720">
    <property type="entry name" value="Glycosyl_hydrolase_97"/>
</dbReference>
<gene>
    <name evidence="6" type="ORF">BEI61_01078</name>
</gene>
<evidence type="ECO:0000256" key="1">
    <source>
        <dbReference type="ARBA" id="ARBA00022801"/>
    </source>
</evidence>
<protein>
    <submittedName>
        <fullName evidence="6">Retaining alpha-galactosidase</fullName>
        <ecNumber evidence="6">3.2.1.22</ecNumber>
    </submittedName>
</protein>
<dbReference type="InterPro" id="IPR013780">
    <property type="entry name" value="Glyco_hydro_b"/>
</dbReference>
<dbReference type="GO" id="GO:0004557">
    <property type="term" value="F:alpha-galactosidase activity"/>
    <property type="evidence" value="ECO:0007669"/>
    <property type="project" value="UniProtKB-EC"/>
</dbReference>
<dbReference type="InterPro" id="IPR017853">
    <property type="entry name" value="GH"/>
</dbReference>
<dbReference type="GO" id="GO:0030246">
    <property type="term" value="F:carbohydrate binding"/>
    <property type="evidence" value="ECO:0007669"/>
    <property type="project" value="InterPro"/>
</dbReference>
<dbReference type="InterPro" id="IPR029483">
    <property type="entry name" value="GH97_C"/>
</dbReference>
<dbReference type="InterPro" id="IPR014718">
    <property type="entry name" value="GH-type_carb-bd"/>
</dbReference>
<feature type="domain" description="Glycosyl-hydrolase 97 catalytic" evidence="3">
    <location>
        <begin position="282"/>
        <end position="409"/>
    </location>
</feature>
<dbReference type="Gene3D" id="2.60.40.1180">
    <property type="entry name" value="Golgi alpha-mannosidase II"/>
    <property type="match status" value="1"/>
</dbReference>
<comment type="caution">
    <text evidence="6">The sequence shown here is derived from an EMBL/GenBank/DDBJ whole genome shotgun (WGS) entry which is preliminary data.</text>
</comment>
<dbReference type="AlphaFoldDB" id="A0A1E3A8U7"/>
<dbReference type="InterPro" id="IPR029486">
    <property type="entry name" value="GH97_N"/>
</dbReference>
<dbReference type="RefSeq" id="WP_069151547.1">
    <property type="nucleotide sequence ID" value="NZ_MCGH01000002.1"/>
</dbReference>
<dbReference type="Gene3D" id="3.20.20.70">
    <property type="entry name" value="Aldolase class I"/>
    <property type="match status" value="1"/>
</dbReference>
<sequence>MWTLDSPNKELKVMIEQQGDGSLRYCVSKHGKKVIEESSMGICTDLGDFTDGLLFEKEERDSIREEYSIPVGKKEVYTNHAQELALCFRAHESEFTVRLRAFDDGMAFRYEIRTSGKDTFLVKRENTEFRISENCDKLWLQDWIPTYEGPYNARNWDKSINGQPFGMPSLFFSERDGEWIMLNEANVINTNGSYCSCHLVGNENRCMSVGFAPEEKGKPVKTRLPFQSPWRYAVAADNLDELVNSTINYNLNPPSVIEDTSWIKPGRALWSWWEDMNGAQLYLESRNYVDMAAAYGFEGLTLDCGWDACWVKDLCEYAHEKNVQIWIWTAMQRLDTREKAEELIPLWASWGVDGLKIDFFENDSQHTMWQYNMLADLMIQYKLMINFHGSVKPMGEGRTWPNFMTAEGIMGMEHYQWSDLPNSLHNCTVPFTRNVAGPMDYTPTAFSNLKNRNTTMGHQLALPVVFDSGLTNYALALRFMEGWKGTDFLRRTKNHYQGVKVLSGYPGDHAAILRYTDTEWLIGVITSPKKVVNLSLDFLGEGEYEAEIYEDSAKGEMISRTCRKVRAEDVLELSLLANGGAGVYITRKLEPLSFGICSGYMSDRYTEYPGKDAKMLQGSEKVEWDEETAGFVLNGAAEIYGKAEETKNYSLRLFYAAEEPWVMEFTCGNFTATVKMPASTAIRTFITHEIIIPVNAGDFTFRMKRISGKAPAVWKLKLIDNDPFIPIAYGIREENLCGGGEITCVDGTAVATGLGWDAELRFNEVMVPAAGRYILRIIYAAGDCRDISIQANDGEVINTYLHSTSGWEFPTWEYVGEKEVLIDLQEGKNRIRMFNDHGLISHIRGIELIAK</sequence>
<evidence type="ECO:0000259" key="5">
    <source>
        <dbReference type="Pfam" id="PF14509"/>
    </source>
</evidence>
<dbReference type="Proteomes" id="UP000094067">
    <property type="component" value="Unassembled WGS sequence"/>
</dbReference>
<dbReference type="SUPFAM" id="SSF49785">
    <property type="entry name" value="Galactose-binding domain-like"/>
    <property type="match status" value="1"/>
</dbReference>
<dbReference type="Pfam" id="PF14508">
    <property type="entry name" value="GH97_N"/>
    <property type="match status" value="1"/>
</dbReference>
<dbReference type="Pfam" id="PF14509">
    <property type="entry name" value="GH97_C"/>
    <property type="match status" value="1"/>
</dbReference>
<dbReference type="InterPro" id="IPR019563">
    <property type="entry name" value="GH97_catalytic"/>
</dbReference>
<name>A0A1E3A8U7_9FIRM</name>
<dbReference type="PATRIC" id="fig|1432052.4.peg.1214"/>
<feature type="domain" description="Glycosyl-hydrolase 97 N-terminal" evidence="4">
    <location>
        <begin position="4"/>
        <end position="254"/>
    </location>
</feature>
<evidence type="ECO:0000313" key="7">
    <source>
        <dbReference type="Proteomes" id="UP000094067"/>
    </source>
</evidence>
<keyword evidence="1 6" id="KW-0378">Hydrolase</keyword>
<dbReference type="PANTHER" id="PTHR35803">
    <property type="entry name" value="GLUCAN 1,4-ALPHA-GLUCOSIDASE SUSB-RELATED"/>
    <property type="match status" value="1"/>
</dbReference>
<reference evidence="6 7" key="1">
    <citation type="submission" date="2016-07" db="EMBL/GenBank/DDBJ databases">
        <title>Characterization of isolates of Eisenbergiella tayi derived from blood cultures, using whole genome sequencing.</title>
        <authorList>
            <person name="Burdz T."/>
            <person name="Wiebe D."/>
            <person name="Huynh C."/>
            <person name="Bernard K."/>
        </authorList>
    </citation>
    <scope>NUCLEOTIDE SEQUENCE [LARGE SCALE GENOMIC DNA]</scope>
    <source>
        <strain evidence="6 7">NML 110608</strain>
    </source>
</reference>
<dbReference type="InterPro" id="IPR013785">
    <property type="entry name" value="Aldolase_TIM"/>
</dbReference>
<dbReference type="Gene3D" id="2.70.98.10">
    <property type="match status" value="1"/>
</dbReference>
<dbReference type="InterPro" id="IPR008979">
    <property type="entry name" value="Galactose-bd-like_sf"/>
</dbReference>
<evidence type="ECO:0000313" key="6">
    <source>
        <dbReference type="EMBL" id="ODM05195.1"/>
    </source>
</evidence>
<dbReference type="EMBL" id="MCGH01000002">
    <property type="protein sequence ID" value="ODM05195.1"/>
    <property type="molecule type" value="Genomic_DNA"/>
</dbReference>
<organism evidence="6 7">
    <name type="scientific">Eisenbergiella tayi</name>
    <dbReference type="NCBI Taxonomy" id="1432052"/>
    <lineage>
        <taxon>Bacteria</taxon>
        <taxon>Bacillati</taxon>
        <taxon>Bacillota</taxon>
        <taxon>Clostridia</taxon>
        <taxon>Lachnospirales</taxon>
        <taxon>Lachnospiraceae</taxon>
        <taxon>Eisenbergiella</taxon>
    </lineage>
</organism>
<dbReference type="Pfam" id="PF10566">
    <property type="entry name" value="Glyco_hydro_97"/>
    <property type="match status" value="1"/>
</dbReference>
<dbReference type="EC" id="3.2.1.22" evidence="6"/>
<dbReference type="SUPFAM" id="SSF51445">
    <property type="entry name" value="(Trans)glycosidases"/>
    <property type="match status" value="1"/>
</dbReference>
<feature type="domain" description="Glycosyl-hydrolase 97 C-terminal oligomerisation" evidence="5">
    <location>
        <begin position="499"/>
        <end position="585"/>
    </location>
</feature>
<evidence type="ECO:0000259" key="4">
    <source>
        <dbReference type="Pfam" id="PF14508"/>
    </source>
</evidence>
<evidence type="ECO:0000256" key="2">
    <source>
        <dbReference type="ARBA" id="ARBA00023295"/>
    </source>
</evidence>
<evidence type="ECO:0000259" key="3">
    <source>
        <dbReference type="Pfam" id="PF10566"/>
    </source>
</evidence>
<dbReference type="Gene3D" id="2.60.120.260">
    <property type="entry name" value="Galactose-binding domain-like"/>
    <property type="match status" value="1"/>
</dbReference>
<keyword evidence="2 6" id="KW-0326">Glycosidase</keyword>
<proteinExistence type="predicted"/>